<evidence type="ECO:0000313" key="22">
    <source>
        <dbReference type="Proteomes" id="UP000298787"/>
    </source>
</evidence>
<evidence type="ECO:0000256" key="17">
    <source>
        <dbReference type="RuleBase" id="RU003808"/>
    </source>
</evidence>
<evidence type="ECO:0000256" key="14">
    <source>
        <dbReference type="ARBA" id="ARBA00036634"/>
    </source>
</evidence>
<feature type="region of interest" description="Disordered" evidence="18">
    <location>
        <begin position="723"/>
        <end position="746"/>
    </location>
</feature>
<feature type="compositionally biased region" description="Basic and acidic residues" evidence="18">
    <location>
        <begin position="1313"/>
        <end position="1324"/>
    </location>
</feature>
<feature type="binding site" evidence="15">
    <location>
        <position position="674"/>
    </location>
    <ligand>
        <name>Ca(2+)</name>
        <dbReference type="ChEBI" id="CHEBI:29108"/>
    </ligand>
</feature>
<dbReference type="GO" id="GO:0001518">
    <property type="term" value="C:voltage-gated sodium channel complex"/>
    <property type="evidence" value="ECO:0007669"/>
    <property type="project" value="TreeGrafter"/>
</dbReference>
<feature type="region of interest" description="Disordered" evidence="18">
    <location>
        <begin position="1926"/>
        <end position="2009"/>
    </location>
</feature>
<evidence type="ECO:0000256" key="12">
    <source>
        <dbReference type="ARBA" id="ARBA00023180"/>
    </source>
</evidence>
<evidence type="ECO:0000256" key="4">
    <source>
        <dbReference type="ARBA" id="ARBA00022673"/>
    </source>
</evidence>
<evidence type="ECO:0000256" key="10">
    <source>
        <dbReference type="ARBA" id="ARBA00023065"/>
    </source>
</evidence>
<feature type="domain" description="Ion transport" evidence="20">
    <location>
        <begin position="2"/>
        <end position="331"/>
    </location>
</feature>
<feature type="transmembrane region" description="Helical" evidence="19">
    <location>
        <begin position="1358"/>
        <end position="1375"/>
    </location>
</feature>
<feature type="compositionally biased region" description="Polar residues" evidence="18">
    <location>
        <begin position="1897"/>
        <end position="1907"/>
    </location>
</feature>
<evidence type="ECO:0000256" key="19">
    <source>
        <dbReference type="SAM" id="Phobius"/>
    </source>
</evidence>
<feature type="transmembrane region" description="Helical" evidence="19">
    <location>
        <begin position="122"/>
        <end position="146"/>
    </location>
</feature>
<sequence>MVILLNCVTLGMYQPCENIDCSSDRCQILQAFDAFIYIFFALEMVIKMIARGIFGQRCYLGDTWNRLDFFIVMAGMVEYSLDLQNVNFTAIRTVRVLRPLRAINRVPSMRILVNLLLDTLPMLGNVLLLCFFVFFIFGIIGVQLWAGLLRNRCYPEENFTRDTGIRLPRPYYMADEDDERPFICSLPVDNGIMSCSDVPARREGGRVCCLDKDDALYRQSLGLSPEPLANGTDRVAGLCVNWNRYYTRCHTGYSNPHKGAINFDNIAYAWIVIFQVITLEGWVEIMYYVMDAHSFYNFIYFILLIIVGSFFMINLCLVVIATQFSETKQREHQLMQKQRAECSSNSTMASEPGDCYEELFQLVCHVLRKARRKTVALFNTLRGKPRGFRGVGRGAPCPHHNKPDHASPMALTATSATDGCPQCAAALSLTDGVGPVHSTNDEAEEGAVEETDREGEHCSSKEKDKKGQKNQKKSCKDVWHDIRMKLWGIVESKYFNRGIMIAILINTISMGIEHHEQPEELTNVLEICNIVFTSMFSLEMILKITAFGSFNYLRNPYNVFDGIIVIISVCEIVGQSDGGLSVLRTFRLLRVLKLVRFMPALRRQLVVLMKTMDNVATFCMLLMLFIFIFSILGMHIFGCKFSLRTETGDTVPDRKNFDSLLWAIVTVFQILTQEDWNVVLYNGMAATSPIAALYFVALMTFGNYVLFNLLVAILVEGFQAEGDANRSYSDDDRSSSNFDESEKHDSIKLSDPRICTLTPNGHLELGALSGSRGSYSSERRSFTIESRKSSVMSLGKSSLERRSLSLRHGRSPNYHNWGRPFPPQSAWSRRSSSNSLGRRSYGFGGAPIVGGSLRVHSTRSPHSYSYAAEQESLLSHPSHSHHPLHPHHPASTFVVLLQTLCCEEGSTGSFPRAPRAASGRWTATRPAPCSPRPLGGRSGSGAGGSITGGSGAGSGLGVDHRDCNGKTPGPHTQLMAEVFPHVSARKDRADLDEETDYSLCFRIQKMMEVYKPDWCESREEWSVYLFSPQNKFRLLCQSIIAHKLFDYVVLAFIFLNCITVALERPKIMQGSLERVFLTISNYIFTAIFVAEMTVKVVSMGLYLGEKAYLRSSWNILDGFLVFVSLIDIVVSMAGGAKILGVLRVLRLLRTLRPLRVISRAPGLKLVVETLITSLKPIGNIVLICCAFFIIFGILGVQLFKGKFYYCVGFDVKNITNKSECLAASYRWVHHKYNFDNLGQALMSLFVLASKDGWVNIMYHGLDAVGIDKQPMINNNPWMLLYFISFLLIVSFFVLNMFVGVVVENFHKCRQHQEVEEARRREEKRQRRMEKKRRKAQKLPYYASYGPARLAIHTLCTSHYLDLVITFIICINVITMSLEHYNQPQSLETTLKYCNYFFTSTFVIEASLKLVAFGFRRFFKDRWNQLDLAIVLLSVMGITLEEIEINASLPINPTIIRIMRVGNLGLLFMLLFFIYAALGVELFGELVCNADYPCEGMSRHATFENFGMAFLTLFQVSTGDNWNGIMKDTLRECPPDGPGSDYGCHAGLQFISPLYFVSFVLTAQFVLINVVVAVLMKHLDDSNKEAQEDAEMDAEIELELAQGGLCCMMGGIGAIAGATGGAASGAGVGGGASGAITAGTVGGPSGGVIAPLRDGGGGGASHEGHSHHRCRLFSPTQESQWLDSVSLLIKDSLEGDMIDNLSGSVFHHYCSAPIQLAEVEQASLMSEQLSDKSSSLALPDDLSLDEHSSYQLLVRDSKRGSSDSHSSEELPTQGGYKGLQPSRSGSEEGVQELFEVGVHPQLNTTSLEQPSPSHCTDGDGGGCSGGAGEFSPVFHLPADFFHPAAAAHPGSSGNSVGPGDRRPSRLASPASWASLRSPGANSRPLSSQHPSHSDSSLATGSSEGSLQTTLEEGLSFSVSPPRDLDLPMPLLCPLPSHPLHPQGPDTGDQENHPLKRRSTTFNLQATRGHQRSQSSCGGGSTSPGCPRQDSMDPSDEDMGTGAGGDGCRQTLNSEHLSETLNSLSLTSLLTPSSLASPLVKKCNSTGSLDQTNLSARSKDGRHLYGIDAHGYLSSPWVDGRARGPPPSSPPACLLSIQPSDSPDSLLPPSIPTTASPQPFHPPRIGPLLQQDDSREHHQALDLSICRISLLINGKHLLVELERSEGCGSAEERA</sequence>
<dbReference type="PANTHER" id="PTHR10037:SF209">
    <property type="entry name" value="VOLTAGE-DEPENDENT T-TYPE CALCIUM CHANNEL SUBUNIT ALPHA"/>
    <property type="match status" value="1"/>
</dbReference>
<name>A0A4U5U6P6_COLLU</name>
<feature type="region of interest" description="Disordered" evidence="18">
    <location>
        <begin position="2097"/>
        <end position="2128"/>
    </location>
</feature>
<dbReference type="STRING" id="240159.A0A4U5U6P6"/>
<feature type="transmembrane region" description="Helical" evidence="19">
    <location>
        <begin position="1463"/>
        <end position="1482"/>
    </location>
</feature>
<dbReference type="GO" id="GO:0005248">
    <property type="term" value="F:voltage-gated sodium channel activity"/>
    <property type="evidence" value="ECO:0007669"/>
    <property type="project" value="TreeGrafter"/>
</dbReference>
<dbReference type="InterPro" id="IPR043203">
    <property type="entry name" value="VGCC_Ca_Na"/>
</dbReference>
<comment type="function">
    <text evidence="17">Voltage-sensitive calcium channels (VSCC) mediate the entry of calcium ions into excitable cells and are also involved in a variety of calcium-dependent processes, including muscle contraction, hormone or neurotransmitter release, gene expression, cell motility, cell division and cell death. This channel gives rise to T-type calcium currents. T-type calcium channels belong to the "low-voltage activated (LVA)" group and are strongly blocked by nickel and mibefradil. A particularity of this type of channels is an opening at quite negative potentials, and a voltage-dependent inactivation. T-type channels serve pacemaking functions in both central neurons and cardiac nodal cells and support calcium signaling in secretory cells and vascular smooth muscle. They may also be involved in the modulation of firing patterns of neurons which is important for information processing as well as in cell growth processes.</text>
</comment>
<evidence type="ECO:0000259" key="20">
    <source>
        <dbReference type="Pfam" id="PF00520"/>
    </source>
</evidence>
<dbReference type="InterPro" id="IPR002077">
    <property type="entry name" value="VDCCAlpha1"/>
</dbReference>
<feature type="region of interest" description="Disordered" evidence="18">
    <location>
        <begin position="1313"/>
        <end position="1334"/>
    </location>
</feature>
<evidence type="ECO:0000256" key="13">
    <source>
        <dbReference type="ARBA" id="ARBA00023303"/>
    </source>
</evidence>
<feature type="region of interest" description="Disordered" evidence="18">
    <location>
        <begin position="434"/>
        <end position="472"/>
    </location>
</feature>
<dbReference type="Proteomes" id="UP000298787">
    <property type="component" value="Chromosome 3"/>
</dbReference>
<feature type="transmembrane region" description="Helical" evidence="19">
    <location>
        <begin position="615"/>
        <end position="637"/>
    </location>
</feature>
<dbReference type="FunFam" id="1.20.120.350:FF:000012">
    <property type="entry name" value="Voltage-dependent T-type calcium channel subunit alpha"/>
    <property type="match status" value="1"/>
</dbReference>
<evidence type="ECO:0000256" key="7">
    <source>
        <dbReference type="ARBA" id="ARBA00022837"/>
    </source>
</evidence>
<dbReference type="PANTHER" id="PTHR10037">
    <property type="entry name" value="VOLTAGE-GATED CATION CHANNEL CALCIUM AND SODIUM"/>
    <property type="match status" value="1"/>
</dbReference>
<dbReference type="InterPro" id="IPR005821">
    <property type="entry name" value="Ion_trans_dom"/>
</dbReference>
<keyword evidence="4 17" id="KW-0107">Calcium channel</keyword>
<comment type="subcellular location">
    <subcellularLocation>
        <location evidence="1 17">Membrane</location>
        <topology evidence="1 17">Multi-pass membrane protein</topology>
    </subcellularLocation>
</comment>
<dbReference type="FunFam" id="1.10.287.70:FF:000054">
    <property type="entry name" value="Voltage-dependent T-type calcium channel subunit alpha"/>
    <property type="match status" value="1"/>
</dbReference>
<feature type="compositionally biased region" description="Basic and acidic residues" evidence="18">
    <location>
        <begin position="454"/>
        <end position="467"/>
    </location>
</feature>
<feature type="transmembrane region" description="Helical" evidence="19">
    <location>
        <begin position="267"/>
        <end position="289"/>
    </location>
</feature>
<evidence type="ECO:0000256" key="3">
    <source>
        <dbReference type="ARBA" id="ARBA00022568"/>
    </source>
</evidence>
<dbReference type="GO" id="GO:0045956">
    <property type="term" value="P:positive regulation of calcium ion-dependent exocytosis"/>
    <property type="evidence" value="ECO:0007669"/>
    <property type="project" value="TreeGrafter"/>
</dbReference>
<proteinExistence type="inferred from homology"/>
<feature type="transmembrane region" description="Helical" evidence="19">
    <location>
        <begin position="1075"/>
        <end position="1098"/>
    </location>
</feature>
<keyword evidence="11 19" id="KW-0472">Membrane</keyword>
<feature type="compositionally biased region" description="Gly residues" evidence="18">
    <location>
        <begin position="936"/>
        <end position="956"/>
    </location>
</feature>
<keyword evidence="7 15" id="KW-0106">Calcium</keyword>
<feature type="transmembrane region" description="Helical" evidence="19">
    <location>
        <begin position="1118"/>
        <end position="1145"/>
    </location>
</feature>
<feature type="domain" description="Ion transport" evidence="20">
    <location>
        <begin position="1457"/>
        <end position="1585"/>
    </location>
</feature>
<reference evidence="21 22" key="1">
    <citation type="submission" date="2019-01" db="EMBL/GenBank/DDBJ databases">
        <title>Genome Assembly of Collichthys lucidus.</title>
        <authorList>
            <person name="Cai M."/>
            <person name="Xiao S."/>
        </authorList>
    </citation>
    <scope>NUCLEOTIDE SEQUENCE [LARGE SCALE GENOMIC DNA]</scope>
    <source>
        <strain evidence="21">JT15FE1705JMU</strain>
        <tissue evidence="21">Muscle</tissue>
    </source>
</reference>
<keyword evidence="9 19" id="KW-1133">Transmembrane helix</keyword>
<dbReference type="InterPro" id="IPR027359">
    <property type="entry name" value="Volt_channel_dom_sf"/>
</dbReference>
<feature type="compositionally biased region" description="Low complexity" evidence="18">
    <location>
        <begin position="1883"/>
        <end position="1896"/>
    </location>
</feature>
<feature type="compositionally biased region" description="Basic residues" evidence="18">
    <location>
        <begin position="1325"/>
        <end position="1334"/>
    </location>
</feature>
<dbReference type="GO" id="GO:0046872">
    <property type="term" value="F:metal ion binding"/>
    <property type="evidence" value="ECO:0007669"/>
    <property type="project" value="UniProtKB-KW"/>
</dbReference>
<keyword evidence="5 19" id="KW-0812">Transmembrane</keyword>
<gene>
    <name evidence="21" type="ORF">D9C73_002698</name>
</gene>
<evidence type="ECO:0000256" key="15">
    <source>
        <dbReference type="PIRSR" id="PIRSR602077-1"/>
    </source>
</evidence>
<keyword evidence="10" id="KW-0406">Ion transport</keyword>
<dbReference type="Gene3D" id="1.20.120.350">
    <property type="entry name" value="Voltage-gated potassium channels. Chain C"/>
    <property type="match status" value="4"/>
</dbReference>
<dbReference type="FunFam" id="1.20.120.350:FF:000008">
    <property type="entry name" value="Voltage-dependent T-type calcium channel subunit alpha"/>
    <property type="match status" value="1"/>
</dbReference>
<organism evidence="21 22">
    <name type="scientific">Collichthys lucidus</name>
    <name type="common">Big head croaker</name>
    <name type="synonym">Sciaena lucida</name>
    <dbReference type="NCBI Taxonomy" id="240159"/>
    <lineage>
        <taxon>Eukaryota</taxon>
        <taxon>Metazoa</taxon>
        <taxon>Chordata</taxon>
        <taxon>Craniata</taxon>
        <taxon>Vertebrata</taxon>
        <taxon>Euteleostomi</taxon>
        <taxon>Actinopterygii</taxon>
        <taxon>Neopterygii</taxon>
        <taxon>Teleostei</taxon>
        <taxon>Neoteleostei</taxon>
        <taxon>Acanthomorphata</taxon>
        <taxon>Eupercaria</taxon>
        <taxon>Sciaenidae</taxon>
        <taxon>Collichthys</taxon>
    </lineage>
</organism>
<keyword evidence="8 17" id="KW-0851">Voltage-gated channel</keyword>
<feature type="region of interest" description="Disordered" evidence="18">
    <location>
        <begin position="1844"/>
        <end position="1907"/>
    </location>
</feature>
<dbReference type="SUPFAM" id="SSF81324">
    <property type="entry name" value="Voltage-gated potassium channels"/>
    <property type="match status" value="4"/>
</dbReference>
<keyword evidence="2" id="KW-0813">Transport</keyword>
<dbReference type="GO" id="GO:0086010">
    <property type="term" value="P:membrane depolarization during action potential"/>
    <property type="evidence" value="ECO:0007669"/>
    <property type="project" value="TreeGrafter"/>
</dbReference>
<feature type="transmembrane region" description="Helical" evidence="19">
    <location>
        <begin position="1180"/>
        <end position="1199"/>
    </location>
</feature>
<dbReference type="Pfam" id="PF00520">
    <property type="entry name" value="Ion_trans"/>
    <property type="match status" value="4"/>
</dbReference>
<feature type="binding site" evidence="15">
    <location>
        <position position="280"/>
    </location>
    <ligand>
        <name>Ca(2+)</name>
        <dbReference type="ChEBI" id="CHEBI:29108"/>
    </ligand>
</feature>
<feature type="transmembrane region" description="Helical" evidence="19">
    <location>
        <begin position="691"/>
        <end position="715"/>
    </location>
</feature>
<evidence type="ECO:0000256" key="5">
    <source>
        <dbReference type="ARBA" id="ARBA00022692"/>
    </source>
</evidence>
<feature type="transmembrane region" description="Helical" evidence="19">
    <location>
        <begin position="1395"/>
        <end position="1414"/>
    </location>
</feature>
<feature type="transmembrane region" description="Helical" evidence="19">
    <location>
        <begin position="1278"/>
        <end position="1302"/>
    </location>
</feature>
<feature type="region of interest" description="Disordered" evidence="18">
    <location>
        <begin position="389"/>
        <end position="409"/>
    </location>
</feature>
<feature type="transmembrane region" description="Helical" evidence="19">
    <location>
        <begin position="34"/>
        <end position="54"/>
    </location>
</feature>
<keyword evidence="3 17" id="KW-0109">Calcium transport</keyword>
<feature type="compositionally biased region" description="Acidic residues" evidence="18">
    <location>
        <begin position="441"/>
        <end position="453"/>
    </location>
</feature>
<dbReference type="Gene3D" id="1.10.287.70">
    <property type="match status" value="4"/>
</dbReference>
<feature type="compositionally biased region" description="Basic and acidic residues" evidence="18">
    <location>
        <begin position="1755"/>
        <end position="1767"/>
    </location>
</feature>
<dbReference type="FunFam" id="1.10.287.70:FF:000053">
    <property type="entry name" value="Voltage-dependent T-type calcium channel subunit alpha"/>
    <property type="match status" value="1"/>
</dbReference>
<dbReference type="FunFam" id="1.20.120.350:FF:000007">
    <property type="entry name" value="Voltage-dependent T-type calcium channel subunit alpha"/>
    <property type="match status" value="1"/>
</dbReference>
<dbReference type="GO" id="GO:0043005">
    <property type="term" value="C:neuron projection"/>
    <property type="evidence" value="ECO:0007669"/>
    <property type="project" value="TreeGrafter"/>
</dbReference>
<dbReference type="GO" id="GO:0008332">
    <property type="term" value="F:low voltage-gated calcium channel activity"/>
    <property type="evidence" value="ECO:0007669"/>
    <property type="project" value="TreeGrafter"/>
</dbReference>
<dbReference type="EMBL" id="CM014080">
    <property type="protein sequence ID" value="TKS68635.1"/>
    <property type="molecule type" value="Genomic_DNA"/>
</dbReference>
<feature type="transmembrane region" description="Helical" evidence="19">
    <location>
        <begin position="1044"/>
        <end position="1063"/>
    </location>
</feature>
<evidence type="ECO:0000256" key="2">
    <source>
        <dbReference type="ARBA" id="ARBA00022448"/>
    </source>
</evidence>
<feature type="binding site" evidence="15">
    <location>
        <position position="1251"/>
    </location>
    <ligand>
        <name>Ca(2+)</name>
        <dbReference type="ChEBI" id="CHEBI:29108"/>
    </ligand>
</feature>
<evidence type="ECO:0000256" key="8">
    <source>
        <dbReference type="ARBA" id="ARBA00022882"/>
    </source>
</evidence>
<evidence type="ECO:0000256" key="9">
    <source>
        <dbReference type="ARBA" id="ARBA00022989"/>
    </source>
</evidence>
<feature type="glycosylation site" description="N-linked (GlcNAc...) asparagine" evidence="16">
    <location>
        <position position="230"/>
    </location>
</feature>
<keyword evidence="13" id="KW-0407">Ion channel</keyword>
<dbReference type="InterPro" id="IPR005445">
    <property type="entry name" value="VDCC_T_a1"/>
</dbReference>
<evidence type="ECO:0000256" key="11">
    <source>
        <dbReference type="ARBA" id="ARBA00023136"/>
    </source>
</evidence>
<feature type="compositionally biased region" description="Low complexity" evidence="18">
    <location>
        <begin position="2097"/>
        <end position="2106"/>
    </location>
</feature>
<comment type="catalytic activity">
    <reaction evidence="14">
        <text>Ca(2+)(in) = Ca(2+)(out)</text>
        <dbReference type="Rhea" id="RHEA:29671"/>
        <dbReference type="ChEBI" id="CHEBI:29108"/>
    </reaction>
</comment>
<keyword evidence="12 16" id="KW-0325">Glycoprotein</keyword>
<dbReference type="GO" id="GO:0005891">
    <property type="term" value="C:voltage-gated calcium channel complex"/>
    <property type="evidence" value="ECO:0007669"/>
    <property type="project" value="InterPro"/>
</dbReference>
<feature type="region of interest" description="Disordered" evidence="18">
    <location>
        <begin position="1802"/>
        <end position="1822"/>
    </location>
</feature>
<evidence type="ECO:0000256" key="18">
    <source>
        <dbReference type="SAM" id="MobiDB-lite"/>
    </source>
</evidence>
<feature type="transmembrane region" description="Helical" evidence="19">
    <location>
        <begin position="1554"/>
        <end position="1575"/>
    </location>
</feature>
<evidence type="ECO:0000256" key="6">
    <source>
        <dbReference type="ARBA" id="ARBA00022737"/>
    </source>
</evidence>
<protein>
    <recommendedName>
        <fullName evidence="17">Voltage-dependent T-type calcium channel subunit alpha</fullName>
    </recommendedName>
</protein>
<keyword evidence="22" id="KW-1185">Reference proteome</keyword>
<comment type="similarity">
    <text evidence="17">Belongs to the calcium channel alpha-1 subunit (TC 1.A.1.11) family.</text>
</comment>
<dbReference type="GO" id="GO:0070509">
    <property type="term" value="P:calcium ion import"/>
    <property type="evidence" value="ECO:0007669"/>
    <property type="project" value="TreeGrafter"/>
</dbReference>
<keyword evidence="6" id="KW-0677">Repeat</keyword>
<feature type="compositionally biased region" description="Polar residues" evidence="18">
    <location>
        <begin position="1802"/>
        <end position="1813"/>
    </location>
</feature>
<feature type="region of interest" description="Disordered" evidence="18">
    <location>
        <begin position="1755"/>
        <end position="1788"/>
    </location>
</feature>
<dbReference type="FunFam" id="1.20.120.350:FF:000009">
    <property type="entry name" value="Voltage-dependent T-type calcium channel subunit alpha"/>
    <property type="match status" value="1"/>
</dbReference>
<feature type="domain" description="Ion transport" evidence="20">
    <location>
        <begin position="1042"/>
        <end position="1312"/>
    </location>
</feature>
<feature type="compositionally biased region" description="Basic and acidic residues" evidence="18">
    <location>
        <begin position="728"/>
        <end position="746"/>
    </location>
</feature>
<evidence type="ECO:0000256" key="1">
    <source>
        <dbReference type="ARBA" id="ARBA00004141"/>
    </source>
</evidence>
<dbReference type="PRINTS" id="PR01629">
    <property type="entry name" value="TVDCCALPHA1"/>
</dbReference>
<keyword evidence="15" id="KW-0479">Metal-binding</keyword>
<evidence type="ECO:0000313" key="21">
    <source>
        <dbReference type="EMBL" id="TKS68635.1"/>
    </source>
</evidence>
<dbReference type="PRINTS" id="PR00167">
    <property type="entry name" value="CACHANNEL"/>
</dbReference>
<evidence type="ECO:0000256" key="16">
    <source>
        <dbReference type="PIRSR" id="PIRSR602077-3"/>
    </source>
</evidence>
<feature type="domain" description="Ion transport" evidence="20">
    <location>
        <begin position="493"/>
        <end position="721"/>
    </location>
</feature>
<feature type="transmembrane region" description="Helical" evidence="19">
    <location>
        <begin position="295"/>
        <end position="320"/>
    </location>
</feature>
<dbReference type="FunFam" id="1.10.287.70:FF:000018">
    <property type="entry name" value="Voltage-dependent T-type calcium channel subunit alpha"/>
    <property type="match status" value="1"/>
</dbReference>
<accession>A0A4U5U6P6</accession>
<feature type="region of interest" description="Disordered" evidence="18">
    <location>
        <begin position="908"/>
        <end position="970"/>
    </location>
</feature>